<evidence type="ECO:0000256" key="3">
    <source>
        <dbReference type="ARBA" id="ARBA00022448"/>
    </source>
</evidence>
<keyword evidence="8 12" id="KW-0630">Potassium</keyword>
<keyword evidence="3" id="KW-0813">Transport</keyword>
<keyword evidence="4" id="KW-1003">Cell membrane</keyword>
<comment type="caution">
    <text evidence="14">The sequence shown here is derived from an EMBL/GenBank/DDBJ whole genome shotgun (WGS) entry which is preliminary data.</text>
</comment>
<feature type="transmembrane region" description="Helical" evidence="13">
    <location>
        <begin position="70"/>
        <end position="91"/>
    </location>
</feature>
<protein>
    <submittedName>
        <fullName evidence="14">TrkH family potassium uptake protein</fullName>
    </submittedName>
</protein>
<evidence type="ECO:0000256" key="4">
    <source>
        <dbReference type="ARBA" id="ARBA00022475"/>
    </source>
</evidence>
<dbReference type="InterPro" id="IPR003445">
    <property type="entry name" value="Cat_transpt"/>
</dbReference>
<keyword evidence="12" id="KW-0479">Metal-binding</keyword>
<evidence type="ECO:0000256" key="7">
    <source>
        <dbReference type="ARBA" id="ARBA00022692"/>
    </source>
</evidence>
<evidence type="ECO:0000256" key="5">
    <source>
        <dbReference type="ARBA" id="ARBA00022519"/>
    </source>
</evidence>
<dbReference type="Pfam" id="PF02386">
    <property type="entry name" value="TrkH"/>
    <property type="match status" value="1"/>
</dbReference>
<feature type="transmembrane region" description="Helical" evidence="13">
    <location>
        <begin position="36"/>
        <end position="58"/>
    </location>
</feature>
<dbReference type="PANTHER" id="PTHR32024">
    <property type="entry name" value="TRK SYSTEM POTASSIUM UPTAKE PROTEIN TRKG-RELATED"/>
    <property type="match status" value="1"/>
</dbReference>
<dbReference type="EMBL" id="VUNA01000003">
    <property type="protein sequence ID" value="MST70144.1"/>
    <property type="molecule type" value="Genomic_DNA"/>
</dbReference>
<keyword evidence="9 13" id="KW-1133">Transmembrane helix</keyword>
<name>A0A6N7XGW8_9FIRM</name>
<feature type="transmembrane region" description="Helical" evidence="13">
    <location>
        <begin position="133"/>
        <end position="153"/>
    </location>
</feature>
<evidence type="ECO:0000313" key="15">
    <source>
        <dbReference type="Proteomes" id="UP000469424"/>
    </source>
</evidence>
<keyword evidence="11 13" id="KW-0472">Membrane</keyword>
<feature type="transmembrane region" description="Helical" evidence="13">
    <location>
        <begin position="186"/>
        <end position="204"/>
    </location>
</feature>
<evidence type="ECO:0000256" key="8">
    <source>
        <dbReference type="ARBA" id="ARBA00022958"/>
    </source>
</evidence>
<feature type="binding site" evidence="12">
    <location>
        <position position="437"/>
    </location>
    <ligand>
        <name>K(+)</name>
        <dbReference type="ChEBI" id="CHEBI:29103"/>
    </ligand>
</feature>
<comment type="similarity">
    <text evidence="2">Belongs to the TrkH potassium transport family.</text>
</comment>
<keyword evidence="6" id="KW-0633">Potassium transport</keyword>
<dbReference type="RefSeq" id="WP_154553709.1">
    <property type="nucleotide sequence ID" value="NZ_VUNA01000003.1"/>
</dbReference>
<evidence type="ECO:0000256" key="1">
    <source>
        <dbReference type="ARBA" id="ARBA00004429"/>
    </source>
</evidence>
<dbReference type="GO" id="GO:0015379">
    <property type="term" value="F:potassium:chloride symporter activity"/>
    <property type="evidence" value="ECO:0007669"/>
    <property type="project" value="InterPro"/>
</dbReference>
<evidence type="ECO:0000256" key="10">
    <source>
        <dbReference type="ARBA" id="ARBA00023065"/>
    </source>
</evidence>
<feature type="transmembrane region" description="Helical" evidence="13">
    <location>
        <begin position="457"/>
        <end position="482"/>
    </location>
</feature>
<feature type="transmembrane region" description="Helical" evidence="13">
    <location>
        <begin position="397"/>
        <end position="417"/>
    </location>
</feature>
<dbReference type="AlphaFoldDB" id="A0A6N7XGW8"/>
<dbReference type="Proteomes" id="UP000469424">
    <property type="component" value="Unassembled WGS sequence"/>
</dbReference>
<feature type="binding site" evidence="12">
    <location>
        <position position="318"/>
    </location>
    <ligand>
        <name>K(+)</name>
        <dbReference type="ChEBI" id="CHEBI:29103"/>
    </ligand>
</feature>
<dbReference type="GO" id="GO:0005886">
    <property type="term" value="C:plasma membrane"/>
    <property type="evidence" value="ECO:0007669"/>
    <property type="project" value="UniProtKB-SubCell"/>
</dbReference>
<proteinExistence type="inferred from homology"/>
<accession>A0A6N7XGW8</accession>
<sequence length="488" mass="53410">MNYKIMMRVCAWILVIEIGCMTPALGVAIYTGDQMAVIGFIGAMATAGAMSLLMYAGSVRRRMNFYAKEGMLVTAFAWILLSIVGALPFYLSGRIPGFVDALFEIISGFTTTGASVVSDVEGLGKGLLFWRSYSHWIGGMGVLVFFLAIIPSAHKGEGYSLHLLRAESPGPSVNKMVPRMRDTATALYRIYVVLTVINIVLLLLSGMKPFDSFCIAFGTAGTGGFAVLNSGCAEYTPMAQWITTVFMLLFGINFSVYYMMAHKRFKEAIKGEELRVYLFIVFASIAGIAANLMRSGSTHPLGKNVRDAAFQVASIITTTGFSTADFNLWPDFSQAILICLMFVGACAGSTGGGIKVSRILILFKSARRNLHNVFHPEEIRTVRIDGERVSEKTIQHVQAYLALYVFIIIVSFLLVSLDPKEFSMTTNFSAVMATFNNIGPGFDAVGPMSNFSAYGDFSKIVMCIDMLLGRLEIYPILTMLAYSTYKKA</sequence>
<keyword evidence="15" id="KW-1185">Reference proteome</keyword>
<feature type="binding site" evidence="12">
    <location>
        <position position="111"/>
    </location>
    <ligand>
        <name>K(+)</name>
        <dbReference type="ChEBI" id="CHEBI:29103"/>
    </ligand>
</feature>
<feature type="binding site" evidence="12">
    <location>
        <position position="223"/>
    </location>
    <ligand>
        <name>K(+)</name>
        <dbReference type="ChEBI" id="CHEBI:29103"/>
    </ligand>
</feature>
<keyword evidence="5" id="KW-0997">Cell inner membrane</keyword>
<evidence type="ECO:0000256" key="2">
    <source>
        <dbReference type="ARBA" id="ARBA00009137"/>
    </source>
</evidence>
<evidence type="ECO:0000313" key="14">
    <source>
        <dbReference type="EMBL" id="MST70144.1"/>
    </source>
</evidence>
<evidence type="ECO:0000256" key="9">
    <source>
        <dbReference type="ARBA" id="ARBA00022989"/>
    </source>
</evidence>
<dbReference type="PANTHER" id="PTHR32024:SF2">
    <property type="entry name" value="TRK SYSTEM POTASSIUM UPTAKE PROTEIN TRKG-RELATED"/>
    <property type="match status" value="1"/>
</dbReference>
<feature type="transmembrane region" description="Helical" evidence="13">
    <location>
        <begin position="274"/>
        <end position="293"/>
    </location>
</feature>
<feature type="transmembrane region" description="Helical" evidence="13">
    <location>
        <begin position="9"/>
        <end position="30"/>
    </location>
</feature>
<evidence type="ECO:0000256" key="11">
    <source>
        <dbReference type="ARBA" id="ARBA00023136"/>
    </source>
</evidence>
<dbReference type="GO" id="GO:0046872">
    <property type="term" value="F:metal ion binding"/>
    <property type="evidence" value="ECO:0007669"/>
    <property type="project" value="UniProtKB-KW"/>
</dbReference>
<evidence type="ECO:0000256" key="6">
    <source>
        <dbReference type="ARBA" id="ARBA00022538"/>
    </source>
</evidence>
<dbReference type="InterPro" id="IPR004772">
    <property type="entry name" value="TrkH"/>
</dbReference>
<reference evidence="14 15" key="1">
    <citation type="submission" date="2019-08" db="EMBL/GenBank/DDBJ databases">
        <title>In-depth cultivation of the pig gut microbiome towards novel bacterial diversity and tailored functional studies.</title>
        <authorList>
            <person name="Wylensek D."/>
            <person name="Hitch T.C.A."/>
            <person name="Clavel T."/>
        </authorList>
    </citation>
    <scope>NUCLEOTIDE SEQUENCE [LARGE SCALE GENOMIC DNA]</scope>
    <source>
        <strain evidence="14 15">WCA-MUC-591-APC-4B</strain>
    </source>
</reference>
<feature type="binding site" evidence="12">
    <location>
        <position position="112"/>
    </location>
    <ligand>
        <name>K(+)</name>
        <dbReference type="ChEBI" id="CHEBI:29103"/>
    </ligand>
</feature>
<keyword evidence="10" id="KW-0406">Ion transport</keyword>
<feature type="transmembrane region" description="Helical" evidence="13">
    <location>
        <begin position="335"/>
        <end position="354"/>
    </location>
</feature>
<organism evidence="14 15">
    <name type="scientific">Mogibacterium kristiansenii</name>
    <dbReference type="NCBI Taxonomy" id="2606708"/>
    <lineage>
        <taxon>Bacteria</taxon>
        <taxon>Bacillati</taxon>
        <taxon>Bacillota</taxon>
        <taxon>Clostridia</taxon>
        <taxon>Peptostreptococcales</taxon>
        <taxon>Anaerovoracaceae</taxon>
        <taxon>Mogibacterium</taxon>
    </lineage>
</organism>
<evidence type="ECO:0000256" key="12">
    <source>
        <dbReference type="PIRSR" id="PIRSR006247-1"/>
    </source>
</evidence>
<dbReference type="PIRSF" id="PIRSF006247">
    <property type="entry name" value="TrkH"/>
    <property type="match status" value="1"/>
</dbReference>
<feature type="binding site" evidence="12">
    <location>
        <position position="319"/>
    </location>
    <ligand>
        <name>K(+)</name>
        <dbReference type="ChEBI" id="CHEBI:29103"/>
    </ligand>
</feature>
<evidence type="ECO:0000256" key="13">
    <source>
        <dbReference type="SAM" id="Phobius"/>
    </source>
</evidence>
<feature type="transmembrane region" description="Helical" evidence="13">
    <location>
        <begin position="238"/>
        <end position="262"/>
    </location>
</feature>
<gene>
    <name evidence="14" type="ORF">FYJ65_02120</name>
</gene>
<comment type="subcellular location">
    <subcellularLocation>
        <location evidence="1">Cell inner membrane</location>
        <topology evidence="1">Multi-pass membrane protein</topology>
    </subcellularLocation>
</comment>
<keyword evidence="7 13" id="KW-0812">Transmembrane</keyword>